<evidence type="ECO:0000256" key="4">
    <source>
        <dbReference type="ARBA" id="ARBA00022562"/>
    </source>
</evidence>
<keyword evidence="9 15" id="KW-1177">Microtubular inwards viral transport</keyword>
<keyword evidence="11 15" id="KW-1176">Cytoplasmic inwards viral transport</keyword>
<evidence type="ECO:0000256" key="7">
    <source>
        <dbReference type="ARBA" id="ARBA00022844"/>
    </source>
</evidence>
<dbReference type="GO" id="GO:0046718">
    <property type="term" value="P:symbiont entry into host cell"/>
    <property type="evidence" value="ECO:0007669"/>
    <property type="project" value="UniProtKB-KW"/>
</dbReference>
<keyword evidence="8 15" id="KW-0426">Late protein</keyword>
<proteinExistence type="inferred from homology"/>
<comment type="PTM">
    <text evidence="15">Highly phosphorylated.</text>
</comment>
<evidence type="ECO:0000256" key="12">
    <source>
        <dbReference type="ARBA" id="ARBA00023125"/>
    </source>
</evidence>
<keyword evidence="6" id="KW-1040">Host Golgi apparatus</keyword>
<dbReference type="GO" id="GO:0003677">
    <property type="term" value="F:DNA binding"/>
    <property type="evidence" value="ECO:0007669"/>
    <property type="project" value="UniProtKB-UniRule"/>
</dbReference>
<dbReference type="Pfam" id="PF00513">
    <property type="entry name" value="Late_protein_L2"/>
    <property type="match status" value="1"/>
</dbReference>
<evidence type="ECO:0000256" key="13">
    <source>
        <dbReference type="ARBA" id="ARBA00023157"/>
    </source>
</evidence>
<evidence type="ECO:0000256" key="5">
    <source>
        <dbReference type="ARBA" id="ARBA00022581"/>
    </source>
</evidence>
<reference evidence="17" key="1">
    <citation type="journal article" date="2018" name="Nat. Med.">
        <title>Expanded skin virome in DOCK8-deficient patients.</title>
        <authorList>
            <consortium name="NISC Comparative Sequencing Program"/>
            <person name="Tirosh O."/>
            <person name="Conlan S."/>
            <person name="Deming C."/>
            <person name="Lee-Lin S.Q."/>
            <person name="Huang X."/>
            <person name="Su H.C."/>
            <person name="Freeman A.F."/>
            <person name="Segre J.A."/>
            <person name="Kong H.H."/>
        </authorList>
    </citation>
    <scope>NUCLEOTIDE SEQUENCE</scope>
    <source>
        <strain evidence="17">HPV-mSK_083</strain>
    </source>
</reference>
<feature type="region of interest" description="Disordered" evidence="16">
    <location>
        <begin position="94"/>
        <end position="113"/>
    </location>
</feature>
<keyword evidence="1 15" id="KW-1163">Viral penetration into host nucleus</keyword>
<name>A0A385PLD5_9PAPI</name>
<keyword evidence="13 15" id="KW-1015">Disulfide bond</keyword>
<dbReference type="GO" id="GO:0075732">
    <property type="term" value="P:viral penetration into host nucleus"/>
    <property type="evidence" value="ECO:0007669"/>
    <property type="project" value="UniProtKB-KW"/>
</dbReference>
<keyword evidence="12 15" id="KW-0238">DNA-binding</keyword>
<comment type="function">
    <text evidence="15">Minor protein of the capsid that localizes along the inner surface of the virion, within the central cavities beneath the L1 pentamers. Plays a role in capsid stabilization through interaction with the major capsid protein L1. Once the virion enters the host cell, L2 escorts the genomic DNA into the nucleus by promoting escape from the endosomal compartments and traffic through the host Golgi network. Mechanistically, the C-terminus of L2 possesses a cell-penetrating peptide that protudes from the host endosome, interacts with host cytoplasmic retromer cargo and thereby mediates the capsid delivery to the host trans-Golgi network. Plays a role through its interaction with host dynein in the intracellular microtubule-dependent transport of viral capsid toward the nucleus. Mediates the viral genome import into the nucleus through binding to host importins. Once within the nucleus, L2 localizes viral genomes to host PML bodies in order to activate early gene expression for establishment of infection. Later on, promotes late gene expression by interacting with the viral E2 protein and by inhibiting its transcriptional activation functions. During virion assembly, encapsidates the genome by direct interaction with the viral DNA.</text>
</comment>
<protein>
    <recommendedName>
        <fullName evidence="15">Minor capsid protein L2</fullName>
    </recommendedName>
</protein>
<keyword evidence="10" id="KW-1039">Host endosome</keyword>
<evidence type="ECO:0000256" key="1">
    <source>
        <dbReference type="ARBA" id="ARBA00022524"/>
    </source>
</evidence>
<evidence type="ECO:0000256" key="14">
    <source>
        <dbReference type="ARBA" id="ARBA00023296"/>
    </source>
</evidence>
<dbReference type="GO" id="GO:0042025">
    <property type="term" value="C:host cell nucleus"/>
    <property type="evidence" value="ECO:0007669"/>
    <property type="project" value="UniProtKB-SubCell"/>
</dbReference>
<evidence type="ECO:0000256" key="15">
    <source>
        <dbReference type="HAMAP-Rule" id="MF_04003"/>
    </source>
</evidence>
<keyword evidence="7 15" id="KW-0946">Virion</keyword>
<keyword evidence="2 15" id="KW-0597">Phosphoprotein</keyword>
<feature type="disulfide bond" evidence="15">
    <location>
        <begin position="19"/>
        <end position="25"/>
    </location>
</feature>
<accession>A0A385PLD5</accession>
<sequence length="526" mass="57494">MYRVKRVKRDSAENIYRHCKLSGTCPPDVENKIEQNTLADRLLRIFGSILYLGGLGIGSGRGSGVTTGIRPLPEEIPLPGRTLPTDVLEVPEVVQPTPRPRPSRPTTFGVPIDPISSAGNIPRVIAPTESAIVPLSEGGLPDPTIIDINTGSGEGLGYEVFTDAANTLGATGGQPAIVTGVTENIALLEITPVEQPVTKVVIETTDVDSGYTFIKSSTIDPDFSVFVDPRYAGTTIGDEFELQPISSISDLETLDSLQKTSTPFREPITVPKPKQLYNRVVEQVRTRNIDFLGQPSKAIQFEFENPAFEDDVSLEFERDLQELAAAPDPAFTDVIRLGRPLFSETPTGTVRVSRLGIRGKVSTRSGAVLTQKAHFYYDLSPVTLTNEAAADTIELDTLGESPDQLTIVDGLGGGTPIDLFGDFSEDALIDIQDDVYSGGHLEVFNNEEEELQVVPTLVENVTDRFFVDLQDVGVTVSYPSVYSIDDIIPNKTDIIVPSVYIDPFGSDYYLHPSLYKRRKRKRSEMF</sequence>
<dbReference type="GO" id="GO:0019028">
    <property type="term" value="C:viral capsid"/>
    <property type="evidence" value="ECO:0007669"/>
    <property type="project" value="UniProtKB-UniRule"/>
</dbReference>
<evidence type="ECO:0000256" key="3">
    <source>
        <dbReference type="ARBA" id="ARBA00022561"/>
    </source>
</evidence>
<evidence type="ECO:0000256" key="6">
    <source>
        <dbReference type="ARBA" id="ARBA00022812"/>
    </source>
</evidence>
<evidence type="ECO:0000256" key="8">
    <source>
        <dbReference type="ARBA" id="ARBA00022921"/>
    </source>
</evidence>
<comment type="subunit">
    <text evidence="15">Interacts with major capsid protein L1. Interacts with E2; this interaction inhibits E2 transcriptional activity but not the DNA replication function E2. Interacts with host HSPA8; this interaction is required for L2 nuclear translocation. Interacts with host importins KPNB2 and KPNB3. Forms a complex with importin alpha2-beta1 heterodimers via interaction with the importin alpha2 adapter. Interacts with host DYNLT1; this interaction is essential for virus intracellular transport during entry. Interacts (via C-terminus) with host retromer subunits VPS35 AND VPS29.</text>
</comment>
<evidence type="ECO:0000256" key="2">
    <source>
        <dbReference type="ARBA" id="ARBA00022553"/>
    </source>
</evidence>
<evidence type="ECO:0000256" key="10">
    <source>
        <dbReference type="ARBA" id="ARBA00023046"/>
    </source>
</evidence>
<dbReference type="GO" id="GO:0005198">
    <property type="term" value="F:structural molecule activity"/>
    <property type="evidence" value="ECO:0007669"/>
    <property type="project" value="UniProtKB-UniRule"/>
</dbReference>
<comment type="similarity">
    <text evidence="15">Belongs to the papillomaviridae L2 protein family.</text>
</comment>
<dbReference type="GO" id="GO:0075521">
    <property type="term" value="P:microtubule-dependent intracellular transport of viral material towards nucleus"/>
    <property type="evidence" value="ECO:0007669"/>
    <property type="project" value="UniProtKB-UniRule"/>
</dbReference>
<evidence type="ECO:0000256" key="11">
    <source>
        <dbReference type="ARBA" id="ARBA00023120"/>
    </source>
</evidence>
<keyword evidence="3 15" id="KW-0167">Capsid protein</keyword>
<evidence type="ECO:0000313" key="17">
    <source>
        <dbReference type="EMBL" id="AYA93836.1"/>
    </source>
</evidence>
<organism evidence="17">
    <name type="scientific">Human papillomavirus</name>
    <dbReference type="NCBI Taxonomy" id="10566"/>
    <lineage>
        <taxon>Viruses</taxon>
        <taxon>Monodnaviria</taxon>
        <taxon>Shotokuvirae</taxon>
        <taxon>Cossaviricota</taxon>
        <taxon>Papovaviricetes</taxon>
        <taxon>Zurhausenvirales</taxon>
        <taxon>Papillomaviridae</taxon>
    </lineage>
</organism>
<comment type="subcellular location">
    <subcellularLocation>
        <location evidence="15">Virion</location>
    </subcellularLocation>
    <subcellularLocation>
        <location evidence="15">Host nucleus</location>
    </subcellularLocation>
</comment>
<dbReference type="HAMAP" id="MF_04003">
    <property type="entry name" value="PPV_L2"/>
    <property type="match status" value="1"/>
</dbReference>
<keyword evidence="14 15" id="KW-1160">Virus entry into host cell</keyword>
<evidence type="ECO:0000256" key="16">
    <source>
        <dbReference type="SAM" id="MobiDB-lite"/>
    </source>
</evidence>
<keyword evidence="4 15" id="KW-1048">Host nucleus</keyword>
<dbReference type="EMBL" id="MH777226">
    <property type="protein sequence ID" value="AYA93836.1"/>
    <property type="molecule type" value="Genomic_DNA"/>
</dbReference>
<dbReference type="InterPro" id="IPR000784">
    <property type="entry name" value="Late_L2"/>
</dbReference>
<keyword evidence="5 15" id="KW-0945">Host-virus interaction</keyword>
<comment type="caution">
    <text evidence="15">Lacks conserved residue(s) required for the propagation of feature annotation.</text>
</comment>
<dbReference type="GO" id="GO:0043657">
    <property type="term" value="C:host cell"/>
    <property type="evidence" value="ECO:0007669"/>
    <property type="project" value="GOC"/>
</dbReference>
<evidence type="ECO:0000256" key="9">
    <source>
        <dbReference type="ARBA" id="ARBA00022952"/>
    </source>
</evidence>
<gene>
    <name evidence="15" type="primary">L2</name>
</gene>